<accession>A0A6J7DTF6</accession>
<protein>
    <submittedName>
        <fullName evidence="3">Unannotated protein</fullName>
    </submittedName>
</protein>
<dbReference type="GO" id="GO:0016887">
    <property type="term" value="F:ATP hydrolysis activity"/>
    <property type="evidence" value="ECO:0007669"/>
    <property type="project" value="InterPro"/>
</dbReference>
<dbReference type="Gene3D" id="3.40.50.300">
    <property type="entry name" value="P-loop containing nucleotide triphosphate hydrolases"/>
    <property type="match status" value="1"/>
</dbReference>
<feature type="domain" description="Bacterial type II secretion system protein E" evidence="2">
    <location>
        <begin position="72"/>
        <end position="323"/>
    </location>
</feature>
<sequence length="422" mass="45686">MDTGLSVTAHVEAQVRSAIRCRGIDPMREPEVVHEVIAECIGDVLATDSSSQLHSLADLGVVAQEVHHAVAGFGPLQQFFDDPTVEELWINEPGRVFIAREGRSELTTVVLTDSDVRDLVERMLRASGRRLDLSNPFVDAMLPDGSRLHVVIPDITRAHWAINVRRFVVAARHVHDLVAKGTLNMQAADFLEAAVISGLNILVAGGTQAGKTTFLNALLGCVPSSERIVSCEEVFEIRLSHPDWVPMQTRDASLEGTGEVPLRRLVREALRMRPTRLVVGEVRQAEALDLLVAMNSGMPSMATLHANSGREAVTKLCTLPLLAGQNISGDFVVPTVAGCVDIVVHLATDHEGARRVREIIALPGRVENGVVEVADVFVDRGTGLERAGGFPPHPERFARRGFDLAKLLEPAVDFAAARGRAA</sequence>
<reference evidence="3" key="1">
    <citation type="submission" date="2020-05" db="EMBL/GenBank/DDBJ databases">
        <authorList>
            <person name="Chiriac C."/>
            <person name="Salcher M."/>
            <person name="Ghai R."/>
            <person name="Kavagutti S V."/>
        </authorList>
    </citation>
    <scope>NUCLEOTIDE SEQUENCE</scope>
</reference>
<dbReference type="InterPro" id="IPR027417">
    <property type="entry name" value="P-loop_NTPase"/>
</dbReference>
<gene>
    <name evidence="3" type="ORF">UFOPK3425_00734</name>
</gene>
<dbReference type="Pfam" id="PF00437">
    <property type="entry name" value="T2SSE"/>
    <property type="match status" value="1"/>
</dbReference>
<dbReference type="CDD" id="cd01130">
    <property type="entry name" value="VirB11-like_ATPase"/>
    <property type="match status" value="1"/>
</dbReference>
<dbReference type="InterPro" id="IPR001482">
    <property type="entry name" value="T2SS/T4SS_dom"/>
</dbReference>
<dbReference type="Gene3D" id="3.30.450.380">
    <property type="match status" value="1"/>
</dbReference>
<evidence type="ECO:0000256" key="1">
    <source>
        <dbReference type="ARBA" id="ARBA00006611"/>
    </source>
</evidence>
<name>A0A6J7DTF6_9ZZZZ</name>
<evidence type="ECO:0000313" key="3">
    <source>
        <dbReference type="EMBL" id="CAB4872838.1"/>
    </source>
</evidence>
<dbReference type="EMBL" id="CAFBLV010000129">
    <property type="protein sequence ID" value="CAB4872838.1"/>
    <property type="molecule type" value="Genomic_DNA"/>
</dbReference>
<dbReference type="SUPFAM" id="SSF52540">
    <property type="entry name" value="P-loop containing nucleoside triphosphate hydrolases"/>
    <property type="match status" value="1"/>
</dbReference>
<organism evidence="3">
    <name type="scientific">freshwater metagenome</name>
    <dbReference type="NCBI Taxonomy" id="449393"/>
    <lineage>
        <taxon>unclassified sequences</taxon>
        <taxon>metagenomes</taxon>
        <taxon>ecological metagenomes</taxon>
    </lineage>
</organism>
<dbReference type="AlphaFoldDB" id="A0A6J7DTF6"/>
<dbReference type="InterPro" id="IPR050921">
    <property type="entry name" value="T4SS_GSP_E_ATPase"/>
</dbReference>
<comment type="similarity">
    <text evidence="1">Belongs to the GSP E family.</text>
</comment>
<dbReference type="PANTHER" id="PTHR30486:SF15">
    <property type="entry name" value="TYPE II_IV SECRETION SYSTEM ATPASE"/>
    <property type="match status" value="1"/>
</dbReference>
<proteinExistence type="inferred from homology"/>
<evidence type="ECO:0000259" key="2">
    <source>
        <dbReference type="Pfam" id="PF00437"/>
    </source>
</evidence>
<dbReference type="PANTHER" id="PTHR30486">
    <property type="entry name" value="TWITCHING MOTILITY PROTEIN PILT"/>
    <property type="match status" value="1"/>
</dbReference>